<dbReference type="GO" id="GO:0004477">
    <property type="term" value="F:methenyltetrahydrofolate cyclohydrolase activity"/>
    <property type="evidence" value="ECO:0007669"/>
    <property type="project" value="UniProtKB-UniRule"/>
</dbReference>
<dbReference type="InterPro" id="IPR020631">
    <property type="entry name" value="THF_DH/CycHdrlase_NAD-bd_dom"/>
</dbReference>
<evidence type="ECO:0000313" key="15">
    <source>
        <dbReference type="EMBL" id="EKU27376.1"/>
    </source>
</evidence>
<evidence type="ECO:0000256" key="6">
    <source>
        <dbReference type="ARBA" id="ARBA00022801"/>
    </source>
</evidence>
<accession>K8ZP65</accession>
<evidence type="ECO:0000256" key="12">
    <source>
        <dbReference type="HAMAP-Rule" id="MF_01576"/>
    </source>
</evidence>
<feature type="domain" description="Tetrahydrofolate dehydrogenase/cyclohydrolase NAD(P)-binding" evidence="14">
    <location>
        <begin position="138"/>
        <end position="278"/>
    </location>
</feature>
<comment type="caution">
    <text evidence="12">Lacks conserved residue(s) required for the propagation of feature annotation.</text>
</comment>
<reference evidence="15 16" key="1">
    <citation type="journal article" date="2013" name="Genome Announc.">
        <title>Draft Genome Sequence of Catellicoccus marimammalium, a Novel Species Commonly Found in Gull Feces.</title>
        <authorList>
            <person name="Weigand M.R."/>
            <person name="Ryu H."/>
            <person name="Bozcek L."/>
            <person name="Konstantinidis K.T."/>
            <person name="Santo Domingo J.W."/>
        </authorList>
    </citation>
    <scope>NUCLEOTIDE SEQUENCE [LARGE SCALE GENOMIC DNA]</scope>
    <source>
        <strain evidence="15 16">M35/04/3</strain>
    </source>
</reference>
<dbReference type="GO" id="GO:0006164">
    <property type="term" value="P:purine nucleotide biosynthetic process"/>
    <property type="evidence" value="ECO:0007669"/>
    <property type="project" value="UniProtKB-KW"/>
</dbReference>
<dbReference type="EC" id="1.5.1.5" evidence="12"/>
<name>K8ZP65_9ENTE</name>
<dbReference type="OrthoDB" id="9803580at2"/>
<keyword evidence="5 12" id="KW-0658">Purine biosynthesis</keyword>
<evidence type="ECO:0000256" key="8">
    <source>
        <dbReference type="ARBA" id="ARBA00023002"/>
    </source>
</evidence>
<comment type="caution">
    <text evidence="15">The sequence shown here is derived from an EMBL/GenBank/DDBJ whole genome shotgun (WGS) entry which is preliminary data.</text>
</comment>
<dbReference type="InterPro" id="IPR046346">
    <property type="entry name" value="Aminoacid_DH-like_N_sf"/>
</dbReference>
<dbReference type="EMBL" id="AMYT01000017">
    <property type="protein sequence ID" value="EKU27376.1"/>
    <property type="molecule type" value="Genomic_DNA"/>
</dbReference>
<keyword evidence="9 12" id="KW-0368">Histidine biosynthesis</keyword>
<dbReference type="UniPathway" id="UPA00193"/>
<dbReference type="PANTHER" id="PTHR48099:SF5">
    <property type="entry name" value="C-1-TETRAHYDROFOLATE SYNTHASE, CYTOPLASMIC"/>
    <property type="match status" value="1"/>
</dbReference>
<comment type="catalytic activity">
    <reaction evidence="12">
        <text>(6R)-5,10-methenyltetrahydrofolate + H2O = (6R)-10-formyltetrahydrofolate + H(+)</text>
        <dbReference type="Rhea" id="RHEA:23700"/>
        <dbReference type="ChEBI" id="CHEBI:15377"/>
        <dbReference type="ChEBI" id="CHEBI:15378"/>
        <dbReference type="ChEBI" id="CHEBI:57455"/>
        <dbReference type="ChEBI" id="CHEBI:195366"/>
        <dbReference type="EC" id="3.5.4.9"/>
    </reaction>
</comment>
<dbReference type="Gene3D" id="3.40.50.720">
    <property type="entry name" value="NAD(P)-binding Rossmann-like Domain"/>
    <property type="match status" value="1"/>
</dbReference>
<dbReference type="SUPFAM" id="SSF51735">
    <property type="entry name" value="NAD(P)-binding Rossmann-fold domains"/>
    <property type="match status" value="1"/>
</dbReference>
<dbReference type="Proteomes" id="UP000016057">
    <property type="component" value="Unassembled WGS sequence"/>
</dbReference>
<keyword evidence="11 12" id="KW-0511">Multifunctional enzyme</keyword>
<evidence type="ECO:0000256" key="4">
    <source>
        <dbReference type="ARBA" id="ARBA00022605"/>
    </source>
</evidence>
<feature type="binding site" evidence="12">
    <location>
        <begin position="164"/>
        <end position="166"/>
    </location>
    <ligand>
        <name>NADP(+)</name>
        <dbReference type="ChEBI" id="CHEBI:58349"/>
    </ligand>
</feature>
<dbReference type="HAMAP" id="MF_01576">
    <property type="entry name" value="THF_DHG_CYH"/>
    <property type="match status" value="1"/>
</dbReference>
<keyword evidence="7 12" id="KW-0521">NADP</keyword>
<dbReference type="CDD" id="cd01080">
    <property type="entry name" value="NAD_bind_m-THF_DH_Cyclohyd"/>
    <property type="match status" value="1"/>
</dbReference>
<dbReference type="InterPro" id="IPR020867">
    <property type="entry name" value="THF_DH/CycHdrlase_CS"/>
</dbReference>
<comment type="catalytic activity">
    <reaction evidence="12">
        <text>(6R)-5,10-methylene-5,6,7,8-tetrahydrofolate + NADP(+) = (6R)-5,10-methenyltetrahydrofolate + NADPH</text>
        <dbReference type="Rhea" id="RHEA:22812"/>
        <dbReference type="ChEBI" id="CHEBI:15636"/>
        <dbReference type="ChEBI" id="CHEBI:57455"/>
        <dbReference type="ChEBI" id="CHEBI:57783"/>
        <dbReference type="ChEBI" id="CHEBI:58349"/>
        <dbReference type="EC" id="1.5.1.5"/>
    </reaction>
</comment>
<dbReference type="FunFam" id="3.40.50.10860:FF:000005">
    <property type="entry name" value="C-1-tetrahydrofolate synthase, cytoplasmic, putative"/>
    <property type="match status" value="1"/>
</dbReference>
<evidence type="ECO:0000256" key="7">
    <source>
        <dbReference type="ARBA" id="ARBA00022857"/>
    </source>
</evidence>
<dbReference type="Pfam" id="PF00763">
    <property type="entry name" value="THF_DHG_CYH"/>
    <property type="match status" value="1"/>
</dbReference>
<dbReference type="PRINTS" id="PR00085">
    <property type="entry name" value="THFDHDRGNASE"/>
</dbReference>
<dbReference type="PATRIC" id="fig|1234409.3.peg.658"/>
<proteinExistence type="inferred from homology"/>
<keyword evidence="16" id="KW-1185">Reference proteome</keyword>
<evidence type="ECO:0000259" key="14">
    <source>
        <dbReference type="Pfam" id="PF02882"/>
    </source>
</evidence>
<dbReference type="PROSITE" id="PS00767">
    <property type="entry name" value="THF_DHG_CYH_2"/>
    <property type="match status" value="1"/>
</dbReference>
<dbReference type="GO" id="GO:0005829">
    <property type="term" value="C:cytosol"/>
    <property type="evidence" value="ECO:0007669"/>
    <property type="project" value="TreeGrafter"/>
</dbReference>
<keyword evidence="8 12" id="KW-0560">Oxidoreductase</keyword>
<comment type="function">
    <text evidence="12">Catalyzes the oxidation of 5,10-methylenetetrahydrofolate to 5,10-methenyltetrahydrofolate and then the hydrolysis of 5,10-methenyltetrahydrofolate to 10-formyltetrahydrofolate.</text>
</comment>
<evidence type="ECO:0000313" key="16">
    <source>
        <dbReference type="Proteomes" id="UP000016057"/>
    </source>
</evidence>
<evidence type="ECO:0000256" key="2">
    <source>
        <dbReference type="ARBA" id="ARBA00011738"/>
    </source>
</evidence>
<comment type="pathway">
    <text evidence="1 12">One-carbon metabolism; tetrahydrofolate interconversion.</text>
</comment>
<protein>
    <recommendedName>
        <fullName evidence="12">Bifunctional protein FolD</fullName>
    </recommendedName>
    <domain>
        <recommendedName>
            <fullName evidence="12">Methylenetetrahydrofolate dehydrogenase</fullName>
            <ecNumber evidence="12">1.5.1.5</ecNumber>
        </recommendedName>
    </domain>
    <domain>
        <recommendedName>
            <fullName evidence="12">Methenyltetrahydrofolate cyclohydrolase</fullName>
            <ecNumber evidence="12">3.5.4.9</ecNumber>
        </recommendedName>
    </domain>
</protein>
<evidence type="ECO:0000259" key="13">
    <source>
        <dbReference type="Pfam" id="PF00763"/>
    </source>
</evidence>
<dbReference type="EC" id="3.5.4.9" evidence="12"/>
<dbReference type="InterPro" id="IPR000672">
    <property type="entry name" value="THF_DH/CycHdrlase"/>
</dbReference>
<keyword evidence="3 12" id="KW-0554">One-carbon metabolism</keyword>
<organism evidence="15 16">
    <name type="scientific">Catellicoccus marimammalium M35/04/3</name>
    <dbReference type="NCBI Taxonomy" id="1234409"/>
    <lineage>
        <taxon>Bacteria</taxon>
        <taxon>Bacillati</taxon>
        <taxon>Bacillota</taxon>
        <taxon>Bacilli</taxon>
        <taxon>Lactobacillales</taxon>
        <taxon>Enterococcaceae</taxon>
        <taxon>Catellicoccus</taxon>
    </lineage>
</organism>
<keyword evidence="10 12" id="KW-0486">Methionine biosynthesis</keyword>
<dbReference type="Gene3D" id="3.40.50.10860">
    <property type="entry name" value="Leucine Dehydrogenase, chain A, domain 1"/>
    <property type="match status" value="1"/>
</dbReference>
<feature type="domain" description="Tetrahydrofolate dehydrogenase/cyclohydrolase catalytic" evidence="13">
    <location>
        <begin position="5"/>
        <end position="119"/>
    </location>
</feature>
<dbReference type="FunFam" id="3.40.50.720:FF:000094">
    <property type="entry name" value="Bifunctional protein FolD"/>
    <property type="match status" value="1"/>
</dbReference>
<sequence>MEKILDGKRCAQFYYERLERAVQDLKEKGKTPKLVVIIVGEDAASHIYVKNKEKAAQRIGIDSETVYLPKETTEEELLRYIHHYNSMMEVDGILVQTPLPDHICEAKVLEAIDPRKDVDGFHPHNVGALYCGTPQSYPCTPLGIIQLLKYYDYSFEGKNVVVVGRSNIVGRPMAQLLLKEDATVTICHSKTKDITSYLQNADLIVVAIGVANWLQPEWIKKEAVLVDVGMNRTKEGLRGDISKAAQEKACAYTPVPGGVGPMTIAMLMAQTVYFAQQKEG</sequence>
<comment type="similarity">
    <text evidence="12">Belongs to the tetrahydrofolate dehydrogenase/cyclohydrolase family.</text>
</comment>
<keyword evidence="4 12" id="KW-0028">Amino-acid biosynthesis</keyword>
<dbReference type="GO" id="GO:0009086">
    <property type="term" value="P:methionine biosynthetic process"/>
    <property type="evidence" value="ECO:0007669"/>
    <property type="project" value="UniProtKB-KW"/>
</dbReference>
<dbReference type="PANTHER" id="PTHR48099">
    <property type="entry name" value="C-1-TETRAHYDROFOLATE SYNTHASE, CYTOPLASMIC-RELATED"/>
    <property type="match status" value="1"/>
</dbReference>
<dbReference type="InterPro" id="IPR020630">
    <property type="entry name" value="THF_DH/CycHdrlase_cat_dom"/>
</dbReference>
<gene>
    <name evidence="12" type="primary">folD</name>
    <name evidence="15" type="ORF">C683_0707</name>
</gene>
<evidence type="ECO:0000256" key="1">
    <source>
        <dbReference type="ARBA" id="ARBA00004777"/>
    </source>
</evidence>
<dbReference type="AlphaFoldDB" id="K8ZP65"/>
<dbReference type="RefSeq" id="WP_009490082.1">
    <property type="nucleotide sequence ID" value="NZ_AMYT01000017.1"/>
</dbReference>
<comment type="subunit">
    <text evidence="2 12">Homodimer.</text>
</comment>
<dbReference type="STRING" id="1234409.C683_0707"/>
<dbReference type="GO" id="GO:0035999">
    <property type="term" value="P:tetrahydrofolate interconversion"/>
    <property type="evidence" value="ECO:0007669"/>
    <property type="project" value="UniProtKB-UniRule"/>
</dbReference>
<dbReference type="Pfam" id="PF02882">
    <property type="entry name" value="THF_DHG_CYH_C"/>
    <property type="match status" value="1"/>
</dbReference>
<dbReference type="SUPFAM" id="SSF53223">
    <property type="entry name" value="Aminoacid dehydrogenase-like, N-terminal domain"/>
    <property type="match status" value="1"/>
</dbReference>
<evidence type="ECO:0000256" key="5">
    <source>
        <dbReference type="ARBA" id="ARBA00022755"/>
    </source>
</evidence>
<evidence type="ECO:0000256" key="10">
    <source>
        <dbReference type="ARBA" id="ARBA00023167"/>
    </source>
</evidence>
<keyword evidence="6 12" id="KW-0378">Hydrolase</keyword>
<dbReference type="GO" id="GO:0004488">
    <property type="term" value="F:methylenetetrahydrofolate dehydrogenase (NADP+) activity"/>
    <property type="evidence" value="ECO:0007669"/>
    <property type="project" value="UniProtKB-UniRule"/>
</dbReference>
<dbReference type="GO" id="GO:0000105">
    <property type="term" value="P:L-histidine biosynthetic process"/>
    <property type="evidence" value="ECO:0007669"/>
    <property type="project" value="UniProtKB-KW"/>
</dbReference>
<dbReference type="InterPro" id="IPR036291">
    <property type="entry name" value="NAD(P)-bd_dom_sf"/>
</dbReference>
<evidence type="ECO:0000256" key="9">
    <source>
        <dbReference type="ARBA" id="ARBA00023102"/>
    </source>
</evidence>
<evidence type="ECO:0000256" key="3">
    <source>
        <dbReference type="ARBA" id="ARBA00022563"/>
    </source>
</evidence>
<evidence type="ECO:0000256" key="11">
    <source>
        <dbReference type="ARBA" id="ARBA00023268"/>
    </source>
</evidence>
<dbReference type="eggNOG" id="COG0190">
    <property type="taxonomic scope" value="Bacteria"/>
</dbReference>